<dbReference type="InterPro" id="IPR004827">
    <property type="entry name" value="bZIP"/>
</dbReference>
<dbReference type="GO" id="GO:0000976">
    <property type="term" value="F:transcription cis-regulatory region binding"/>
    <property type="evidence" value="ECO:0007669"/>
    <property type="project" value="InterPro"/>
</dbReference>
<keyword evidence="3" id="KW-0175">Coiled coil</keyword>
<feature type="compositionally biased region" description="Polar residues" evidence="4">
    <location>
        <begin position="62"/>
        <end position="81"/>
    </location>
</feature>
<dbReference type="Gene3D" id="1.20.5.170">
    <property type="match status" value="1"/>
</dbReference>
<feature type="coiled-coil region" evidence="3">
    <location>
        <begin position="112"/>
        <end position="146"/>
    </location>
</feature>
<dbReference type="GeneID" id="54475170"/>
<evidence type="ECO:0000256" key="1">
    <source>
        <dbReference type="ARBA" id="ARBA00004123"/>
    </source>
</evidence>
<dbReference type="InterPro" id="IPR046347">
    <property type="entry name" value="bZIP_sf"/>
</dbReference>
<dbReference type="CDD" id="cd14688">
    <property type="entry name" value="bZIP_YAP"/>
    <property type="match status" value="1"/>
</dbReference>
<evidence type="ECO:0000259" key="5">
    <source>
        <dbReference type="PROSITE" id="PS50217"/>
    </source>
</evidence>
<keyword evidence="7" id="KW-1185">Reference proteome</keyword>
<dbReference type="GO" id="GO:0090575">
    <property type="term" value="C:RNA polymerase II transcription regulator complex"/>
    <property type="evidence" value="ECO:0007669"/>
    <property type="project" value="TreeGrafter"/>
</dbReference>
<proteinExistence type="predicted"/>
<comment type="subcellular location">
    <subcellularLocation>
        <location evidence="1">Nucleus</location>
    </subcellularLocation>
</comment>
<feature type="domain" description="BZIP" evidence="5">
    <location>
        <begin position="97"/>
        <end position="157"/>
    </location>
</feature>
<evidence type="ECO:0000313" key="7">
    <source>
        <dbReference type="Proteomes" id="UP000799767"/>
    </source>
</evidence>
<evidence type="ECO:0000313" key="6">
    <source>
        <dbReference type="EMBL" id="KAF2481293.1"/>
    </source>
</evidence>
<dbReference type="AlphaFoldDB" id="A0A6A6PPC0"/>
<name>A0A6A6PPC0_9PEZI</name>
<dbReference type="RefSeq" id="XP_033587863.1">
    <property type="nucleotide sequence ID" value="XM_033734168.1"/>
</dbReference>
<dbReference type="PROSITE" id="PS50217">
    <property type="entry name" value="BZIP"/>
    <property type="match status" value="1"/>
</dbReference>
<dbReference type="PROSITE" id="PS00036">
    <property type="entry name" value="BZIP_BASIC"/>
    <property type="match status" value="1"/>
</dbReference>
<sequence length="180" mass="20742">MHNNQPLPADYSHLGHWSTADGINLQDADMMYCPSNFHSSRSSISCDAEHVVDHDERPPYQSYLSRSSTVGSPQGTPQYQLPSPEEDVILDPAFIDKERRREQNRVAQRAFRERKETKLRQLEKQINKLKTDQNKLERKYHNLRTAHLRLQSGLKILLDASGTFDDFDPEADGYDVDTKS</sequence>
<feature type="region of interest" description="Disordered" evidence="4">
    <location>
        <begin position="58"/>
        <end position="84"/>
    </location>
</feature>
<gene>
    <name evidence="6" type="ORF">BDY17DRAFT_301039</name>
</gene>
<protein>
    <recommendedName>
        <fullName evidence="5">BZIP domain-containing protein</fullName>
    </recommendedName>
</protein>
<dbReference type="PANTHER" id="PTHR40621">
    <property type="entry name" value="TRANSCRIPTION FACTOR KAPC-RELATED"/>
    <property type="match status" value="1"/>
</dbReference>
<accession>A0A6A6PPC0</accession>
<evidence type="ECO:0000256" key="4">
    <source>
        <dbReference type="SAM" id="MobiDB-lite"/>
    </source>
</evidence>
<organism evidence="6 7">
    <name type="scientific">Neohortaea acidophila</name>
    <dbReference type="NCBI Taxonomy" id="245834"/>
    <lineage>
        <taxon>Eukaryota</taxon>
        <taxon>Fungi</taxon>
        <taxon>Dikarya</taxon>
        <taxon>Ascomycota</taxon>
        <taxon>Pezizomycotina</taxon>
        <taxon>Dothideomycetes</taxon>
        <taxon>Dothideomycetidae</taxon>
        <taxon>Mycosphaerellales</taxon>
        <taxon>Teratosphaeriaceae</taxon>
        <taxon>Neohortaea</taxon>
    </lineage>
</organism>
<dbReference type="Pfam" id="PF00170">
    <property type="entry name" value="bZIP_1"/>
    <property type="match status" value="1"/>
</dbReference>
<dbReference type="OrthoDB" id="3915354at2759"/>
<dbReference type="InterPro" id="IPR050936">
    <property type="entry name" value="AP-1-like"/>
</dbReference>
<dbReference type="Proteomes" id="UP000799767">
    <property type="component" value="Unassembled WGS sequence"/>
</dbReference>
<dbReference type="SUPFAM" id="SSF57959">
    <property type="entry name" value="Leucine zipper domain"/>
    <property type="match status" value="1"/>
</dbReference>
<dbReference type="GO" id="GO:0001228">
    <property type="term" value="F:DNA-binding transcription activator activity, RNA polymerase II-specific"/>
    <property type="evidence" value="ECO:0007669"/>
    <property type="project" value="TreeGrafter"/>
</dbReference>
<evidence type="ECO:0000256" key="3">
    <source>
        <dbReference type="SAM" id="Coils"/>
    </source>
</evidence>
<dbReference type="SMART" id="SM00338">
    <property type="entry name" value="BRLZ"/>
    <property type="match status" value="1"/>
</dbReference>
<reference evidence="6" key="1">
    <citation type="journal article" date="2020" name="Stud. Mycol.">
        <title>101 Dothideomycetes genomes: a test case for predicting lifestyles and emergence of pathogens.</title>
        <authorList>
            <person name="Haridas S."/>
            <person name="Albert R."/>
            <person name="Binder M."/>
            <person name="Bloem J."/>
            <person name="Labutti K."/>
            <person name="Salamov A."/>
            <person name="Andreopoulos B."/>
            <person name="Baker S."/>
            <person name="Barry K."/>
            <person name="Bills G."/>
            <person name="Bluhm B."/>
            <person name="Cannon C."/>
            <person name="Castanera R."/>
            <person name="Culley D."/>
            <person name="Daum C."/>
            <person name="Ezra D."/>
            <person name="Gonzalez J."/>
            <person name="Henrissat B."/>
            <person name="Kuo A."/>
            <person name="Liang C."/>
            <person name="Lipzen A."/>
            <person name="Lutzoni F."/>
            <person name="Magnuson J."/>
            <person name="Mondo S."/>
            <person name="Nolan M."/>
            <person name="Ohm R."/>
            <person name="Pangilinan J."/>
            <person name="Park H.-J."/>
            <person name="Ramirez L."/>
            <person name="Alfaro M."/>
            <person name="Sun H."/>
            <person name="Tritt A."/>
            <person name="Yoshinaga Y."/>
            <person name="Zwiers L.-H."/>
            <person name="Turgeon B."/>
            <person name="Goodwin S."/>
            <person name="Spatafora J."/>
            <person name="Crous P."/>
            <person name="Grigoriev I."/>
        </authorList>
    </citation>
    <scope>NUCLEOTIDE SEQUENCE</scope>
    <source>
        <strain evidence="6">CBS 113389</strain>
    </source>
</reference>
<evidence type="ECO:0000256" key="2">
    <source>
        <dbReference type="ARBA" id="ARBA00023242"/>
    </source>
</evidence>
<dbReference type="PANTHER" id="PTHR40621:SF6">
    <property type="entry name" value="AP-1-LIKE TRANSCRIPTION FACTOR YAP1-RELATED"/>
    <property type="match status" value="1"/>
</dbReference>
<dbReference type="EMBL" id="MU001638">
    <property type="protein sequence ID" value="KAF2481293.1"/>
    <property type="molecule type" value="Genomic_DNA"/>
</dbReference>
<keyword evidence="2" id="KW-0539">Nucleus</keyword>